<dbReference type="PRINTS" id="PR00039">
    <property type="entry name" value="HTHLYSR"/>
</dbReference>
<name>I0HNH1_RUBGI</name>
<dbReference type="GO" id="GO:0003700">
    <property type="term" value="F:DNA-binding transcription factor activity"/>
    <property type="evidence" value="ECO:0007669"/>
    <property type="project" value="InterPro"/>
</dbReference>
<evidence type="ECO:0000259" key="5">
    <source>
        <dbReference type="PROSITE" id="PS50931"/>
    </source>
</evidence>
<dbReference type="PANTHER" id="PTHR30419:SF30">
    <property type="entry name" value="LYSR FAMILY TRANSCRIPTIONAL REGULATOR"/>
    <property type="match status" value="1"/>
</dbReference>
<dbReference type="Gene3D" id="3.40.190.290">
    <property type="match status" value="1"/>
</dbReference>
<dbReference type="RefSeq" id="WP_014427429.1">
    <property type="nucleotide sequence ID" value="NC_017075.1"/>
</dbReference>
<dbReference type="Gene3D" id="1.10.10.10">
    <property type="entry name" value="Winged helix-like DNA-binding domain superfamily/Winged helix DNA-binding domain"/>
    <property type="match status" value="1"/>
</dbReference>
<evidence type="ECO:0000256" key="4">
    <source>
        <dbReference type="ARBA" id="ARBA00023163"/>
    </source>
</evidence>
<dbReference type="AlphaFoldDB" id="I0HNH1"/>
<dbReference type="CDD" id="cd05466">
    <property type="entry name" value="PBP2_LTTR_substrate"/>
    <property type="match status" value="1"/>
</dbReference>
<dbReference type="HOGENOM" id="CLU_039613_6_0_4"/>
<dbReference type="SUPFAM" id="SSF53850">
    <property type="entry name" value="Periplasmic binding protein-like II"/>
    <property type="match status" value="1"/>
</dbReference>
<keyword evidence="2" id="KW-0805">Transcription regulation</keyword>
<gene>
    <name evidence="6" type="ordered locus">RGE_12170</name>
</gene>
<dbReference type="InterPro" id="IPR036390">
    <property type="entry name" value="WH_DNA-bd_sf"/>
</dbReference>
<evidence type="ECO:0000313" key="7">
    <source>
        <dbReference type="Proteomes" id="UP000007883"/>
    </source>
</evidence>
<evidence type="ECO:0000256" key="1">
    <source>
        <dbReference type="ARBA" id="ARBA00009437"/>
    </source>
</evidence>
<keyword evidence="4" id="KW-0804">Transcription</keyword>
<reference evidence="6 7" key="1">
    <citation type="journal article" date="2012" name="J. Bacteriol.">
        <title>Complete genome sequence of phototrophic betaproteobacterium Rubrivivax gelatinosus IL144.</title>
        <authorList>
            <person name="Nagashima S."/>
            <person name="Kamimura A."/>
            <person name="Shimizu T."/>
            <person name="Nakamura-isaki S."/>
            <person name="Aono E."/>
            <person name="Sakamoto K."/>
            <person name="Ichikawa N."/>
            <person name="Nakazawa H."/>
            <person name="Sekine M."/>
            <person name="Yamazaki S."/>
            <person name="Fujita N."/>
            <person name="Shimada K."/>
            <person name="Hanada S."/>
            <person name="Nagashima K.V.P."/>
        </authorList>
    </citation>
    <scope>NUCLEOTIDE SEQUENCE [LARGE SCALE GENOMIC DNA]</scope>
    <source>
        <strain evidence="7">NBRC 100245 / IL144</strain>
    </source>
</reference>
<dbReference type="STRING" id="983917.RGE_12170"/>
<dbReference type="InterPro" id="IPR050950">
    <property type="entry name" value="HTH-type_LysR_regulators"/>
</dbReference>
<evidence type="ECO:0000256" key="3">
    <source>
        <dbReference type="ARBA" id="ARBA00023125"/>
    </source>
</evidence>
<feature type="domain" description="HTH lysR-type" evidence="5">
    <location>
        <begin position="3"/>
        <end position="60"/>
    </location>
</feature>
<keyword evidence="3" id="KW-0238">DNA-binding</keyword>
<dbReference type="FunFam" id="1.10.10.10:FF:000001">
    <property type="entry name" value="LysR family transcriptional regulator"/>
    <property type="match status" value="1"/>
</dbReference>
<accession>I0HNH1</accession>
<organism evidence="6 7">
    <name type="scientific">Rubrivivax gelatinosus (strain NBRC 100245 / IL144)</name>
    <dbReference type="NCBI Taxonomy" id="983917"/>
    <lineage>
        <taxon>Bacteria</taxon>
        <taxon>Pseudomonadati</taxon>
        <taxon>Pseudomonadota</taxon>
        <taxon>Betaproteobacteria</taxon>
        <taxon>Burkholderiales</taxon>
        <taxon>Sphaerotilaceae</taxon>
        <taxon>Rubrivivax</taxon>
    </lineage>
</organism>
<proteinExistence type="inferred from homology"/>
<evidence type="ECO:0000313" key="6">
    <source>
        <dbReference type="EMBL" id="BAL94558.1"/>
    </source>
</evidence>
<dbReference type="Proteomes" id="UP000007883">
    <property type="component" value="Chromosome"/>
</dbReference>
<dbReference type="InterPro" id="IPR036388">
    <property type="entry name" value="WH-like_DNA-bd_sf"/>
</dbReference>
<dbReference type="eggNOG" id="COG0583">
    <property type="taxonomic scope" value="Bacteria"/>
</dbReference>
<sequence>MSLKLEQLHHLVAVVEHGSLRAASRRLGVPQPALTRSIRALERQLGAELFTRASQGMTLTELGRRFHHRASAIVHEMRRAHDELAQGGGDEHGQVVVALSILPHLLMLPRALPVFRRRYPNVRLHLIEGLFPDVEERLRTGQVDFYLGAAPRRLPAPGLRVRPLFAHPRSVVCHPGHPLREARSLELLVEAAWATTAIDYDAERDLGEIFAQYGLRPPRVMLQARTATSLVAALTGDLLALVPMQWHQSPQFRGLLQAVPVSEPLPPVEIALLTRDGLPMTPAAEYLCDVLLRELPAPASPPQVSGLIA</sequence>
<comment type="similarity">
    <text evidence="1">Belongs to the LysR transcriptional regulatory family.</text>
</comment>
<dbReference type="GO" id="GO:0005829">
    <property type="term" value="C:cytosol"/>
    <property type="evidence" value="ECO:0007669"/>
    <property type="project" value="TreeGrafter"/>
</dbReference>
<dbReference type="PROSITE" id="PS50931">
    <property type="entry name" value="HTH_LYSR"/>
    <property type="match status" value="1"/>
</dbReference>
<dbReference type="SUPFAM" id="SSF46785">
    <property type="entry name" value="Winged helix' DNA-binding domain"/>
    <property type="match status" value="1"/>
</dbReference>
<dbReference type="InterPro" id="IPR000847">
    <property type="entry name" value="LysR_HTH_N"/>
</dbReference>
<keyword evidence="7" id="KW-1185">Reference proteome</keyword>
<dbReference type="Pfam" id="PF03466">
    <property type="entry name" value="LysR_substrate"/>
    <property type="match status" value="1"/>
</dbReference>
<evidence type="ECO:0000256" key="2">
    <source>
        <dbReference type="ARBA" id="ARBA00023015"/>
    </source>
</evidence>
<dbReference type="InterPro" id="IPR005119">
    <property type="entry name" value="LysR_subst-bd"/>
</dbReference>
<dbReference type="GO" id="GO:0003677">
    <property type="term" value="F:DNA binding"/>
    <property type="evidence" value="ECO:0007669"/>
    <property type="project" value="UniProtKB-KW"/>
</dbReference>
<dbReference type="Pfam" id="PF00126">
    <property type="entry name" value="HTH_1"/>
    <property type="match status" value="1"/>
</dbReference>
<dbReference type="EMBL" id="AP012320">
    <property type="protein sequence ID" value="BAL94558.1"/>
    <property type="molecule type" value="Genomic_DNA"/>
</dbReference>
<dbReference type="KEGG" id="rge:RGE_12170"/>
<protein>
    <submittedName>
        <fullName evidence="6">Transcriptional regulator, LysR family</fullName>
    </submittedName>
</protein>
<dbReference type="PANTHER" id="PTHR30419">
    <property type="entry name" value="HTH-TYPE TRANSCRIPTIONAL REGULATOR YBHD"/>
    <property type="match status" value="1"/>
</dbReference>